<proteinExistence type="predicted"/>
<organism evidence="1 2">
    <name type="scientific">Trachipleistophora hominis</name>
    <name type="common">Microsporidian parasite</name>
    <dbReference type="NCBI Taxonomy" id="72359"/>
    <lineage>
        <taxon>Eukaryota</taxon>
        <taxon>Fungi</taxon>
        <taxon>Fungi incertae sedis</taxon>
        <taxon>Microsporidia</taxon>
        <taxon>Pleistophoridae</taxon>
        <taxon>Trachipleistophora</taxon>
    </lineage>
</organism>
<gene>
    <name evidence="1" type="ORF">THOM_1199</name>
</gene>
<sequence length="60" mass="7062">VVYYSAVYHNKQKIEKCLLSMRDGLLQLEERHFKIKEPERYLQSIKKCFLAVCACIKAKG</sequence>
<dbReference type="InParanoid" id="L7JYM9"/>
<dbReference type="VEuPathDB" id="MicrosporidiaDB:THOM_1199"/>
<dbReference type="Proteomes" id="UP000011185">
    <property type="component" value="Unassembled WGS sequence"/>
</dbReference>
<dbReference type="AlphaFoldDB" id="L7JYM9"/>
<evidence type="ECO:0000313" key="2">
    <source>
        <dbReference type="Proteomes" id="UP000011185"/>
    </source>
</evidence>
<reference evidence="1 2" key="1">
    <citation type="journal article" date="2012" name="PLoS Pathog.">
        <title>The genome of the obligate intracellular parasite Trachipleistophora hominis: new insights into microsporidian genome dynamics and reductive evolution.</title>
        <authorList>
            <person name="Heinz E."/>
            <person name="Williams T.A."/>
            <person name="Nakjang S."/>
            <person name="Noel C.J."/>
            <person name="Swan D.C."/>
            <person name="Goldberg A.V."/>
            <person name="Harris S.R."/>
            <person name="Weinmaier T."/>
            <person name="Markert S."/>
            <person name="Becher D."/>
            <person name="Bernhardt J."/>
            <person name="Dagan T."/>
            <person name="Hacker C."/>
            <person name="Lucocq J.M."/>
            <person name="Schweder T."/>
            <person name="Rattei T."/>
            <person name="Hall N."/>
            <person name="Hirt R.P."/>
            <person name="Embley T.M."/>
        </authorList>
    </citation>
    <scope>NUCLEOTIDE SEQUENCE [LARGE SCALE GENOMIC DNA]</scope>
</reference>
<protein>
    <submittedName>
        <fullName evidence="1">SNARE protein Syntaxin 1</fullName>
    </submittedName>
</protein>
<dbReference type="OrthoDB" id="7340501at2759"/>
<keyword evidence="2" id="KW-1185">Reference proteome</keyword>
<accession>L7JYM9</accession>
<dbReference type="EMBL" id="JH993917">
    <property type="protein sequence ID" value="ELQ75847.1"/>
    <property type="molecule type" value="Genomic_DNA"/>
</dbReference>
<name>L7JYM9_TRAHO</name>
<evidence type="ECO:0000313" key="1">
    <source>
        <dbReference type="EMBL" id="ELQ75847.1"/>
    </source>
</evidence>
<feature type="non-terminal residue" evidence="1">
    <location>
        <position position="1"/>
    </location>
</feature>
<dbReference type="HOGENOM" id="CLU_2948397_0_0_1"/>